<dbReference type="InterPro" id="IPR023485">
    <property type="entry name" value="Ptyr_pPase"/>
</dbReference>
<keyword evidence="7" id="KW-1185">Reference proteome</keyword>
<dbReference type="SUPFAM" id="SSF52788">
    <property type="entry name" value="Phosphotyrosine protein phosphatases I"/>
    <property type="match status" value="1"/>
</dbReference>
<name>A0ABN5FBR8_9PROT</name>
<dbReference type="PANTHER" id="PTHR11717">
    <property type="entry name" value="LOW MOLECULAR WEIGHT PROTEIN TYROSINE PHOSPHATASE"/>
    <property type="match status" value="1"/>
</dbReference>
<evidence type="ECO:0000256" key="3">
    <source>
        <dbReference type="ARBA" id="ARBA00022801"/>
    </source>
</evidence>
<evidence type="ECO:0000256" key="4">
    <source>
        <dbReference type="ARBA" id="ARBA00022912"/>
    </source>
</evidence>
<keyword evidence="3" id="KW-0378">Hydrolase</keyword>
<evidence type="ECO:0000256" key="1">
    <source>
        <dbReference type="ARBA" id="ARBA00011063"/>
    </source>
</evidence>
<dbReference type="InterPro" id="IPR050438">
    <property type="entry name" value="LMW_PTPase"/>
</dbReference>
<protein>
    <recommendedName>
        <fullName evidence="2">protein-tyrosine-phosphatase</fullName>
        <ecNumber evidence="2">3.1.3.48</ecNumber>
    </recommendedName>
</protein>
<evidence type="ECO:0000259" key="5">
    <source>
        <dbReference type="SMART" id="SM00226"/>
    </source>
</evidence>
<dbReference type="RefSeq" id="WP_101283082.1">
    <property type="nucleotide sequence ID" value="NZ_CP024199.1"/>
</dbReference>
<organism evidence="6 7">
    <name type="scientific">Thalassospira marina</name>
    <dbReference type="NCBI Taxonomy" id="2048283"/>
    <lineage>
        <taxon>Bacteria</taxon>
        <taxon>Pseudomonadati</taxon>
        <taxon>Pseudomonadota</taxon>
        <taxon>Alphaproteobacteria</taxon>
        <taxon>Rhodospirillales</taxon>
        <taxon>Thalassospiraceae</taxon>
        <taxon>Thalassospira</taxon>
    </lineage>
</organism>
<evidence type="ECO:0000313" key="7">
    <source>
        <dbReference type="Proteomes" id="UP000233458"/>
    </source>
</evidence>
<accession>A0ABN5FBR8</accession>
<feature type="domain" description="Phosphotyrosine protein phosphatase I" evidence="5">
    <location>
        <begin position="5"/>
        <end position="154"/>
    </location>
</feature>
<dbReference type="Proteomes" id="UP000233458">
    <property type="component" value="Chromosome"/>
</dbReference>
<dbReference type="SMART" id="SM00226">
    <property type="entry name" value="LMWPc"/>
    <property type="match status" value="1"/>
</dbReference>
<gene>
    <name evidence="6" type="ORF">CSC3H3_00815</name>
</gene>
<dbReference type="InterPro" id="IPR036196">
    <property type="entry name" value="Ptyr_pPase_sf"/>
</dbReference>
<dbReference type="Gene3D" id="3.40.50.2300">
    <property type="match status" value="1"/>
</dbReference>
<dbReference type="PRINTS" id="PR00719">
    <property type="entry name" value="LMWPTPASE"/>
</dbReference>
<proteinExistence type="inferred from homology"/>
<dbReference type="PANTHER" id="PTHR11717:SF7">
    <property type="entry name" value="LOW MOLECULAR WEIGHT PHOSPHOTYROSINE PROTEIN PHOSPHATASE"/>
    <property type="match status" value="1"/>
</dbReference>
<dbReference type="InterPro" id="IPR017867">
    <property type="entry name" value="Tyr_phospatase_low_mol_wt"/>
</dbReference>
<comment type="similarity">
    <text evidence="1">Belongs to the low molecular weight phosphotyrosine protein phosphatase family.</text>
</comment>
<dbReference type="CDD" id="cd16343">
    <property type="entry name" value="LMWPTP"/>
    <property type="match status" value="1"/>
</dbReference>
<dbReference type="EC" id="3.1.3.48" evidence="2"/>
<dbReference type="Pfam" id="PF01451">
    <property type="entry name" value="LMWPc"/>
    <property type="match status" value="1"/>
</dbReference>
<reference evidence="6 7" key="1">
    <citation type="submission" date="2017-10" db="EMBL/GenBank/DDBJ databases">
        <title>Biodiversity and function of Thalassospira species in the particle-attached aromatic-hydrocarbon-degrading consortia from the surface seawater of the China South Sea.</title>
        <authorList>
            <person name="Dong C."/>
            <person name="Liu R."/>
            <person name="Shao Z."/>
        </authorList>
    </citation>
    <scope>NUCLEOTIDE SEQUENCE [LARGE SCALE GENOMIC DNA]</scope>
    <source>
        <strain evidence="6 7">CSC3H3</strain>
    </source>
</reference>
<evidence type="ECO:0000256" key="2">
    <source>
        <dbReference type="ARBA" id="ARBA00013064"/>
    </source>
</evidence>
<dbReference type="EMBL" id="CP024199">
    <property type="protein sequence ID" value="AUG51419.1"/>
    <property type="molecule type" value="Genomic_DNA"/>
</dbReference>
<evidence type="ECO:0000313" key="6">
    <source>
        <dbReference type="EMBL" id="AUG51419.1"/>
    </source>
</evidence>
<keyword evidence="4" id="KW-0904">Protein phosphatase</keyword>
<sequence length="161" mass="18143">MRIVIRVLFVCTGNICRSPTADGVFAKMVEDAGLGRHIAVDSCGTTGYHVGEPADRRATEEARKRGYDLSPLRARKLTQTDFDDFDYLIAMDDGHLETLERASPKDRRDRVKLFLDFHPTRQGQSVPDPYYGGTQGFTHVLDLIEETSQNLLAEIRETHGF</sequence>